<organism evidence="1 2">
    <name type="scientific">Streptomyces violascens</name>
    <dbReference type="NCBI Taxonomy" id="67381"/>
    <lineage>
        <taxon>Bacteria</taxon>
        <taxon>Bacillati</taxon>
        <taxon>Actinomycetota</taxon>
        <taxon>Actinomycetes</taxon>
        <taxon>Kitasatosporales</taxon>
        <taxon>Streptomycetaceae</taxon>
        <taxon>Streptomyces</taxon>
    </lineage>
</organism>
<sequence length="160" mass="17073">MVVSGGCEDRRMGVIYGYFAAADDDDAVRAVVRDDDEPTATGYDGFDVNAADPTTDLLPAEVILTGRSAETIQADPRHGHLLAVVDEGELLCLTLTDALRDALAVADRGSLAGVAQEWAVSDVFPAPPDPDGLAEFLNRVADLASRAVERGHRLYCWICV</sequence>
<keyword evidence="2" id="KW-1185">Reference proteome</keyword>
<comment type="caution">
    <text evidence="1">The sequence shown here is derived from an EMBL/GenBank/DDBJ whole genome shotgun (WGS) entry which is preliminary data.</text>
</comment>
<dbReference type="Proteomes" id="UP001050808">
    <property type="component" value="Unassembled WGS sequence"/>
</dbReference>
<evidence type="ECO:0000313" key="1">
    <source>
        <dbReference type="EMBL" id="GHI40261.1"/>
    </source>
</evidence>
<reference evidence="1" key="1">
    <citation type="submission" date="2024-05" db="EMBL/GenBank/DDBJ databases">
        <title>Whole genome shotgun sequence of Streptomyces violascens NBRC 12920.</title>
        <authorList>
            <person name="Komaki H."/>
            <person name="Tamura T."/>
        </authorList>
    </citation>
    <scope>NUCLEOTIDE SEQUENCE</scope>
    <source>
        <strain evidence="1">NBRC 12920</strain>
    </source>
</reference>
<evidence type="ECO:0008006" key="3">
    <source>
        <dbReference type="Google" id="ProtNLM"/>
    </source>
</evidence>
<gene>
    <name evidence="1" type="ORF">Sviol_46690</name>
</gene>
<dbReference type="EMBL" id="BNDY01000017">
    <property type="protein sequence ID" value="GHI40261.1"/>
    <property type="molecule type" value="Genomic_DNA"/>
</dbReference>
<name>A0ABQ3QSJ4_9ACTN</name>
<proteinExistence type="predicted"/>
<accession>A0ABQ3QSJ4</accession>
<protein>
    <recommendedName>
        <fullName evidence="3">DUF1877 family protein</fullName>
    </recommendedName>
</protein>
<evidence type="ECO:0000313" key="2">
    <source>
        <dbReference type="Proteomes" id="UP001050808"/>
    </source>
</evidence>